<feature type="domain" description="E2F/DP family winged-helix DNA-binding" evidence="12">
    <location>
        <begin position="295"/>
        <end position="381"/>
    </location>
</feature>
<keyword evidence="3" id="KW-0678">Repressor</keyword>
<dbReference type="InterPro" id="IPR015633">
    <property type="entry name" value="E2F"/>
</dbReference>
<keyword evidence="4 10" id="KW-0805">Transcription regulation</keyword>
<dbReference type="Gene3D" id="1.10.10.10">
    <property type="entry name" value="Winged helix-like DNA-binding domain superfamily/Winged helix DNA-binding domain"/>
    <property type="match status" value="2"/>
</dbReference>
<evidence type="ECO:0000256" key="11">
    <source>
        <dbReference type="SAM" id="MobiDB-lite"/>
    </source>
</evidence>
<organism evidence="13 14">
    <name type="scientific">Eptatretus burgeri</name>
    <name type="common">Inshore hagfish</name>
    <dbReference type="NCBI Taxonomy" id="7764"/>
    <lineage>
        <taxon>Eukaryota</taxon>
        <taxon>Metazoa</taxon>
        <taxon>Chordata</taxon>
        <taxon>Craniata</taxon>
        <taxon>Vertebrata</taxon>
        <taxon>Cyclostomata</taxon>
        <taxon>Myxini</taxon>
        <taxon>Myxiniformes</taxon>
        <taxon>Myxinidae</taxon>
        <taxon>Eptatretinae</taxon>
        <taxon>Eptatretus</taxon>
    </lineage>
</organism>
<dbReference type="Ensembl" id="ENSEBUT00000000507.1">
    <property type="protein sequence ID" value="ENSEBUP00000000217.1"/>
    <property type="gene ID" value="ENSEBUG00000000433.1"/>
</dbReference>
<evidence type="ECO:0000256" key="7">
    <source>
        <dbReference type="ARBA" id="ARBA00023163"/>
    </source>
</evidence>
<reference evidence="13" key="1">
    <citation type="submission" date="2025-08" db="UniProtKB">
        <authorList>
            <consortium name="Ensembl"/>
        </authorList>
    </citation>
    <scope>IDENTIFICATION</scope>
</reference>
<dbReference type="Pfam" id="PF02319">
    <property type="entry name" value="WHD_E2F_TDP"/>
    <property type="match status" value="2"/>
</dbReference>
<evidence type="ECO:0000256" key="10">
    <source>
        <dbReference type="RuleBase" id="RU003796"/>
    </source>
</evidence>
<reference evidence="13" key="2">
    <citation type="submission" date="2025-09" db="UniProtKB">
        <authorList>
            <consortium name="Ensembl"/>
        </authorList>
    </citation>
    <scope>IDENTIFICATION</scope>
</reference>
<dbReference type="GO" id="GO:0002040">
    <property type="term" value="P:sprouting angiogenesis"/>
    <property type="evidence" value="ECO:0007669"/>
    <property type="project" value="UniProtKB-ARBA"/>
</dbReference>
<comment type="subcellular location">
    <subcellularLocation>
        <location evidence="1 10">Nucleus</location>
    </subcellularLocation>
</comment>
<proteinExistence type="inferred from homology"/>
<dbReference type="SUPFAM" id="SSF46785">
    <property type="entry name" value="Winged helix' DNA-binding domain"/>
    <property type="match status" value="2"/>
</dbReference>
<dbReference type="PANTHER" id="PTHR12081:SF7">
    <property type="entry name" value="TRANSCRIPTION FACTOR EFL-3"/>
    <property type="match status" value="1"/>
</dbReference>
<evidence type="ECO:0000256" key="6">
    <source>
        <dbReference type="ARBA" id="ARBA00023159"/>
    </source>
</evidence>
<dbReference type="AlphaFoldDB" id="A0A8C4PVV6"/>
<keyword evidence="7 10" id="KW-0804">Transcription</keyword>
<keyword evidence="6" id="KW-0010">Activator</keyword>
<keyword evidence="8 10" id="KW-0539">Nucleus</keyword>
<dbReference type="InterPro" id="IPR036388">
    <property type="entry name" value="WH-like_DNA-bd_sf"/>
</dbReference>
<feature type="compositionally biased region" description="Acidic residues" evidence="11">
    <location>
        <begin position="124"/>
        <end position="137"/>
    </location>
</feature>
<dbReference type="InterPro" id="IPR003316">
    <property type="entry name" value="E2F_WHTH_DNA-bd_dom"/>
</dbReference>
<evidence type="ECO:0000256" key="3">
    <source>
        <dbReference type="ARBA" id="ARBA00022491"/>
    </source>
</evidence>
<dbReference type="GO" id="GO:0000981">
    <property type="term" value="F:DNA-binding transcription factor activity, RNA polymerase II-specific"/>
    <property type="evidence" value="ECO:0007669"/>
    <property type="project" value="TreeGrafter"/>
</dbReference>
<keyword evidence="14" id="KW-1185">Reference proteome</keyword>
<feature type="region of interest" description="Disordered" evidence="11">
    <location>
        <begin position="105"/>
        <end position="137"/>
    </location>
</feature>
<dbReference type="GO" id="GO:0000978">
    <property type="term" value="F:RNA polymerase II cis-regulatory region sequence-specific DNA binding"/>
    <property type="evidence" value="ECO:0007669"/>
    <property type="project" value="InterPro"/>
</dbReference>
<protein>
    <recommendedName>
        <fullName evidence="12">E2F/DP family winged-helix DNA-binding domain-containing protein</fullName>
    </recommendedName>
</protein>
<evidence type="ECO:0000256" key="8">
    <source>
        <dbReference type="ARBA" id="ARBA00023242"/>
    </source>
</evidence>
<sequence>MPAPAMCTMPCDDGLAGQCAVLASTPSETHLHALSWKVSEHFDEEEKENFPRRSLRGLAKTPLKQVLPYGAGQTQTTPIKAVEAPAEPLTPTANLKMLISAASPDMRDREHKKKELFRSPVNNLEEDDDEEDEYEEDVQEYAECEDLEKHSGSRKEKSLGLLCLKFLARFPDFPEPGRVHPISLDEITVELNVERRRIYDIVNVLESLHMVKRTAKNRYAWYGRCQLRNTLAALHKDAHEQGYARQMELLESLAISKSGYPEKVLIERTGTLKCENENVLSALRSKSAPGTTHSRKEKSLRVLSQKFVMLFLVAESGVVSLDMAAKVLLGESQQEAQNLNKFKTKVRRLYDIANVLSSLGLIRKVRVLEVRGRKPAFKWISPDQLPETSEVHYACTDVGEDLQKIRRQSTRRSFTRRASLRGMECVAVPEGRKISSAPCSPSKCTPVTCGLDSFSSKMDQLAAICKLQLERQNRLVKGTAVEANKAALDKPSTGGKLTPKIIGIQHAHCSLYSSKMQAKEGTSKLKVSNGSCPSSFAPSQVLFLQQGKRRDICSDEPRGHKQAKQDGCPGHGQPCTEVPRCVPLSSAGLPPDLPALSQPVQPNSVQSSLPLLLSKQFICLSPPAGSHTMALSPVAIHQLQPLSLSKTFPLSVVTPIYPGQVVTLQRASVGSRPLAQEQVSNLSSSSPSQPGQPLTFISFQQKFPSTPRNRQPVVTDQVFHTPTSLILNLSPSPGCPKQSTAVRREVVVPPQRRLDLGQDC</sequence>
<evidence type="ECO:0000256" key="5">
    <source>
        <dbReference type="ARBA" id="ARBA00023125"/>
    </source>
</evidence>
<evidence type="ECO:0000313" key="14">
    <source>
        <dbReference type="Proteomes" id="UP000694388"/>
    </source>
</evidence>
<dbReference type="GeneTree" id="ENSGT00940000158651"/>
<dbReference type="GO" id="GO:0090575">
    <property type="term" value="C:RNA polymerase II transcription regulator complex"/>
    <property type="evidence" value="ECO:0007669"/>
    <property type="project" value="TreeGrafter"/>
</dbReference>
<name>A0A8C4PVV6_EPTBU</name>
<evidence type="ECO:0000256" key="4">
    <source>
        <dbReference type="ARBA" id="ARBA00023015"/>
    </source>
</evidence>
<dbReference type="Proteomes" id="UP000694388">
    <property type="component" value="Unplaced"/>
</dbReference>
<evidence type="ECO:0000313" key="13">
    <source>
        <dbReference type="Ensembl" id="ENSEBUP00000000217.1"/>
    </source>
</evidence>
<dbReference type="FunFam" id="1.10.10.10:FF:000073">
    <property type="entry name" value="E2F transcription factor 8"/>
    <property type="match status" value="1"/>
</dbReference>
<accession>A0A8C4PVV6</accession>
<feature type="domain" description="E2F/DP family winged-helix DNA-binding" evidence="12">
    <location>
        <begin position="154"/>
        <end position="223"/>
    </location>
</feature>
<keyword evidence="5 10" id="KW-0238">DNA-binding</keyword>
<dbReference type="SMART" id="SM01372">
    <property type="entry name" value="E2F_TDP"/>
    <property type="match status" value="2"/>
</dbReference>
<evidence type="ECO:0000256" key="9">
    <source>
        <dbReference type="ARBA" id="ARBA00023306"/>
    </source>
</evidence>
<dbReference type="PANTHER" id="PTHR12081">
    <property type="entry name" value="TRANSCRIPTION FACTOR E2F"/>
    <property type="match status" value="1"/>
</dbReference>
<evidence type="ECO:0000256" key="1">
    <source>
        <dbReference type="ARBA" id="ARBA00004123"/>
    </source>
</evidence>
<comment type="similarity">
    <text evidence="2 10">Belongs to the E2F/DP family.</text>
</comment>
<keyword evidence="9" id="KW-0131">Cell cycle</keyword>
<dbReference type="FunFam" id="1.10.10.10:FF:000100">
    <property type="entry name" value="E2F transcription factor 8"/>
    <property type="match status" value="1"/>
</dbReference>
<feature type="region of interest" description="Disordered" evidence="11">
    <location>
        <begin position="552"/>
        <end position="572"/>
    </location>
</feature>
<evidence type="ECO:0000256" key="2">
    <source>
        <dbReference type="ARBA" id="ARBA00010940"/>
    </source>
</evidence>
<dbReference type="GO" id="GO:0045892">
    <property type="term" value="P:negative regulation of DNA-templated transcription"/>
    <property type="evidence" value="ECO:0007669"/>
    <property type="project" value="UniProtKB-ARBA"/>
</dbReference>
<evidence type="ECO:0000259" key="12">
    <source>
        <dbReference type="SMART" id="SM01372"/>
    </source>
</evidence>
<dbReference type="InterPro" id="IPR036390">
    <property type="entry name" value="WH_DNA-bd_sf"/>
</dbReference>